<keyword evidence="3" id="KW-1185">Reference proteome</keyword>
<protein>
    <submittedName>
        <fullName evidence="2">Uncharacterized protein</fullName>
    </submittedName>
</protein>
<dbReference type="OMA" id="CCKFSAR"/>
<dbReference type="RefSeq" id="XP_009519306.1">
    <property type="nucleotide sequence ID" value="XM_009521011.1"/>
</dbReference>
<gene>
    <name evidence="2" type="ORF">PHYSODRAFT_344593</name>
</gene>
<keyword evidence="1" id="KW-0472">Membrane</keyword>
<dbReference type="Proteomes" id="UP000002640">
    <property type="component" value="Unassembled WGS sequence"/>
</dbReference>
<evidence type="ECO:0000256" key="1">
    <source>
        <dbReference type="SAM" id="Phobius"/>
    </source>
</evidence>
<dbReference type="InParanoid" id="G4Z117"/>
<feature type="transmembrane region" description="Helical" evidence="1">
    <location>
        <begin position="53"/>
        <end position="77"/>
    </location>
</feature>
<organism evidence="2 3">
    <name type="scientific">Phytophthora sojae (strain P6497)</name>
    <name type="common">Soybean stem and root rot agent</name>
    <name type="synonym">Phytophthora megasperma f. sp. glycines</name>
    <dbReference type="NCBI Taxonomy" id="1094619"/>
    <lineage>
        <taxon>Eukaryota</taxon>
        <taxon>Sar</taxon>
        <taxon>Stramenopiles</taxon>
        <taxon>Oomycota</taxon>
        <taxon>Peronosporomycetes</taxon>
        <taxon>Peronosporales</taxon>
        <taxon>Peronosporaceae</taxon>
        <taxon>Phytophthora</taxon>
    </lineage>
</organism>
<evidence type="ECO:0000313" key="3">
    <source>
        <dbReference type="Proteomes" id="UP000002640"/>
    </source>
</evidence>
<dbReference type="EMBL" id="JH159152">
    <property type="protein sequence ID" value="EGZ24018.1"/>
    <property type="molecule type" value="Genomic_DNA"/>
</dbReference>
<dbReference type="AlphaFoldDB" id="G4Z117"/>
<dbReference type="GeneID" id="20648648"/>
<feature type="transmembrane region" description="Helical" evidence="1">
    <location>
        <begin position="222"/>
        <end position="255"/>
    </location>
</feature>
<keyword evidence="1" id="KW-1133">Transmembrane helix</keyword>
<evidence type="ECO:0000313" key="2">
    <source>
        <dbReference type="EMBL" id="EGZ24018.1"/>
    </source>
</evidence>
<accession>G4Z117</accession>
<proteinExistence type="predicted"/>
<feature type="transmembrane region" description="Helical" evidence="1">
    <location>
        <begin position="83"/>
        <end position="102"/>
    </location>
</feature>
<feature type="transmembrane region" description="Helical" evidence="1">
    <location>
        <begin position="275"/>
        <end position="297"/>
    </location>
</feature>
<keyword evidence="1" id="KW-0812">Transmembrane</keyword>
<name>G4Z117_PHYSP</name>
<feature type="transmembrane region" description="Helical" evidence="1">
    <location>
        <begin position="114"/>
        <end position="136"/>
    </location>
</feature>
<reference evidence="2 3" key="1">
    <citation type="journal article" date="2006" name="Science">
        <title>Phytophthora genome sequences uncover evolutionary origins and mechanisms of pathogenesis.</title>
        <authorList>
            <person name="Tyler B.M."/>
            <person name="Tripathy S."/>
            <person name="Zhang X."/>
            <person name="Dehal P."/>
            <person name="Jiang R.H."/>
            <person name="Aerts A."/>
            <person name="Arredondo F.D."/>
            <person name="Baxter L."/>
            <person name="Bensasson D."/>
            <person name="Beynon J.L."/>
            <person name="Chapman J."/>
            <person name="Damasceno C.M."/>
            <person name="Dorrance A.E."/>
            <person name="Dou D."/>
            <person name="Dickerman A.W."/>
            <person name="Dubchak I.L."/>
            <person name="Garbelotto M."/>
            <person name="Gijzen M."/>
            <person name="Gordon S.G."/>
            <person name="Govers F."/>
            <person name="Grunwald N.J."/>
            <person name="Huang W."/>
            <person name="Ivors K.L."/>
            <person name="Jones R.W."/>
            <person name="Kamoun S."/>
            <person name="Krampis K."/>
            <person name="Lamour K.H."/>
            <person name="Lee M.K."/>
            <person name="McDonald W.H."/>
            <person name="Medina M."/>
            <person name="Meijer H.J."/>
            <person name="Nordberg E.K."/>
            <person name="Maclean D.J."/>
            <person name="Ospina-Giraldo M.D."/>
            <person name="Morris P.F."/>
            <person name="Phuntumart V."/>
            <person name="Putnam N.H."/>
            <person name="Rash S."/>
            <person name="Rose J.K."/>
            <person name="Sakihama Y."/>
            <person name="Salamov A.A."/>
            <person name="Savidor A."/>
            <person name="Scheuring C.F."/>
            <person name="Smith B.M."/>
            <person name="Sobral B.W."/>
            <person name="Terry A."/>
            <person name="Torto-Alalibo T.A."/>
            <person name="Win J."/>
            <person name="Xu Z."/>
            <person name="Zhang H."/>
            <person name="Grigoriev I.V."/>
            <person name="Rokhsar D.S."/>
            <person name="Boore J.L."/>
        </authorList>
    </citation>
    <scope>NUCLEOTIDE SEQUENCE [LARGE SCALE GENOMIC DNA]</scope>
    <source>
        <strain evidence="2 3">P6497</strain>
    </source>
</reference>
<feature type="transmembrane region" description="Helical" evidence="1">
    <location>
        <begin position="142"/>
        <end position="162"/>
    </location>
</feature>
<dbReference type="KEGG" id="psoj:PHYSODRAFT_344593"/>
<sequence>MEPLESSYHQLHVAGAGLHEKLGLTFPSESRGGCCKFSARCCDVKTLVKRASVLLVSHLLNILVAIGGLVGVSLLLAGLLLNLLWAVGILVVAILAIPCVLLEQLPDRLSCLKGLGYAVVVVFYLALYVASWFTIYTAVGPYVLVFGGAVGLALFYLVLWIIQTMMKADARLANFASFAIPSSLLRAEEPLQSKECAEKFRIKLTGGISAYLPVFEMTSRMWVIVLYFTVLKPVIGGLSAAAIFLAVVQPAIALFGGGDAPFFTEWMTFHDNPVVYFGVILLIWIVGAVGLVMVAAVSAQVTSRAFGEWKPKQSQSENGVEATAA</sequence>